<dbReference type="Proteomes" id="UP001633002">
    <property type="component" value="Unassembled WGS sequence"/>
</dbReference>
<dbReference type="AlphaFoldDB" id="A0ABD3HLT7"/>
<reference evidence="2 3" key="1">
    <citation type="submission" date="2024-09" db="EMBL/GenBank/DDBJ databases">
        <title>Chromosome-scale assembly of Riccia sorocarpa.</title>
        <authorList>
            <person name="Paukszto L."/>
        </authorList>
    </citation>
    <scope>NUCLEOTIDE SEQUENCE [LARGE SCALE GENOMIC DNA]</scope>
    <source>
        <strain evidence="2">LP-2024</strain>
        <tissue evidence="2">Aerial parts of the thallus</tissue>
    </source>
</reference>
<accession>A0ABD3HLT7</accession>
<evidence type="ECO:0000313" key="2">
    <source>
        <dbReference type="EMBL" id="KAL3692580.1"/>
    </source>
</evidence>
<feature type="region of interest" description="Disordered" evidence="1">
    <location>
        <begin position="137"/>
        <end position="204"/>
    </location>
</feature>
<keyword evidence="3" id="KW-1185">Reference proteome</keyword>
<sequence length="336" mass="38515">MIRRLDVPLTDAKRITWLRNSVQQKFISSVEDKDYSNADDFEEKLKTCAYSLAYRDGAFSNERDAYRRTEINSEDEQSDVSTGTRRKKRQTREQRMEEKLCDTWKKALTSIGREKAQQVPTTPIRCREDEYYEFPFLGPEAPDVASTGPDEPDVTSGIPDDETVRDNGWNRNRRRREEEPPASGKRVRFSTAESEEASRENTEDLTKKLTERLLQQKVDITIQELFELAPYCKELMMKRLIAAPDRKHEEESPTVTISSVSPWIDTGPVVQVQIKGMTLPNRLVDGGSRANVISAQLYSKLKGLQLLHAPFNLQMADQRRVLPLGVIKNYPSGLET</sequence>
<proteinExistence type="predicted"/>
<dbReference type="EMBL" id="JBJQOH010000003">
    <property type="protein sequence ID" value="KAL3692580.1"/>
    <property type="molecule type" value="Genomic_DNA"/>
</dbReference>
<organism evidence="2 3">
    <name type="scientific">Riccia sorocarpa</name>
    <dbReference type="NCBI Taxonomy" id="122646"/>
    <lineage>
        <taxon>Eukaryota</taxon>
        <taxon>Viridiplantae</taxon>
        <taxon>Streptophyta</taxon>
        <taxon>Embryophyta</taxon>
        <taxon>Marchantiophyta</taxon>
        <taxon>Marchantiopsida</taxon>
        <taxon>Marchantiidae</taxon>
        <taxon>Marchantiales</taxon>
        <taxon>Ricciaceae</taxon>
        <taxon>Riccia</taxon>
    </lineage>
</organism>
<evidence type="ECO:0000313" key="3">
    <source>
        <dbReference type="Proteomes" id="UP001633002"/>
    </source>
</evidence>
<protein>
    <submittedName>
        <fullName evidence="2">Uncharacterized protein</fullName>
    </submittedName>
</protein>
<feature type="region of interest" description="Disordered" evidence="1">
    <location>
        <begin position="65"/>
        <end position="99"/>
    </location>
</feature>
<name>A0ABD3HLT7_9MARC</name>
<evidence type="ECO:0000256" key="1">
    <source>
        <dbReference type="SAM" id="MobiDB-lite"/>
    </source>
</evidence>
<comment type="caution">
    <text evidence="2">The sequence shown here is derived from an EMBL/GenBank/DDBJ whole genome shotgun (WGS) entry which is preliminary data.</text>
</comment>
<gene>
    <name evidence="2" type="ORF">R1sor_006231</name>
</gene>